<keyword evidence="4" id="KW-0342">GTP-binding</keyword>
<dbReference type="EC" id="2.7.7.22" evidence="7"/>
<proteinExistence type="predicted"/>
<name>A0A0W8FYV7_9ZZZZ</name>
<dbReference type="GO" id="GO:0004475">
    <property type="term" value="F:mannose-1-phosphate guanylyltransferase (GTP) activity"/>
    <property type="evidence" value="ECO:0007669"/>
    <property type="project" value="InterPro"/>
</dbReference>
<dbReference type="FunFam" id="3.90.550.10:FF:000046">
    <property type="entry name" value="Mannose-1-phosphate guanylyltransferase (GDP)"/>
    <property type="match status" value="1"/>
</dbReference>
<keyword evidence="3" id="KW-0547">Nucleotide-binding</keyword>
<dbReference type="AlphaFoldDB" id="A0A0W8FYV7"/>
<gene>
    <name evidence="7" type="ORF">ASZ90_004056</name>
</gene>
<dbReference type="Pfam" id="PF00483">
    <property type="entry name" value="NTP_transferase"/>
    <property type="match status" value="1"/>
</dbReference>
<dbReference type="InterPro" id="IPR029044">
    <property type="entry name" value="Nucleotide-diphossugar_trans"/>
</dbReference>
<dbReference type="InterPro" id="IPR049577">
    <property type="entry name" value="GMPP_N"/>
</dbReference>
<keyword evidence="2 7" id="KW-0548">Nucleotidyltransferase</keyword>
<comment type="caution">
    <text evidence="7">The sequence shown here is derived from an EMBL/GenBank/DDBJ whole genome shotgun (WGS) entry which is preliminary data.</text>
</comment>
<accession>A0A0W8FYV7</accession>
<evidence type="ECO:0000259" key="5">
    <source>
        <dbReference type="Pfam" id="PF00483"/>
    </source>
</evidence>
<dbReference type="GO" id="GO:0009298">
    <property type="term" value="P:GDP-mannose biosynthetic process"/>
    <property type="evidence" value="ECO:0007669"/>
    <property type="project" value="TreeGrafter"/>
</dbReference>
<evidence type="ECO:0000313" key="7">
    <source>
        <dbReference type="EMBL" id="KUG26112.1"/>
    </source>
</evidence>
<dbReference type="Pfam" id="PF22640">
    <property type="entry name" value="ManC_GMP_beta-helix"/>
    <property type="match status" value="1"/>
</dbReference>
<reference evidence="7" key="1">
    <citation type="journal article" date="2015" name="Proc. Natl. Acad. Sci. U.S.A.">
        <title>Networks of energetic and metabolic interactions define dynamics in microbial communities.</title>
        <authorList>
            <person name="Embree M."/>
            <person name="Liu J.K."/>
            <person name="Al-Bassam M.M."/>
            <person name="Zengler K."/>
        </authorList>
    </citation>
    <scope>NUCLEOTIDE SEQUENCE</scope>
</reference>
<dbReference type="PANTHER" id="PTHR46390:SF1">
    <property type="entry name" value="MANNOSE-1-PHOSPHATE GUANYLYLTRANSFERASE"/>
    <property type="match status" value="1"/>
</dbReference>
<evidence type="ECO:0000256" key="1">
    <source>
        <dbReference type="ARBA" id="ARBA00022679"/>
    </source>
</evidence>
<dbReference type="SUPFAM" id="SSF53448">
    <property type="entry name" value="Nucleotide-diphospho-sugar transferases"/>
    <property type="match status" value="1"/>
</dbReference>
<evidence type="ECO:0000256" key="2">
    <source>
        <dbReference type="ARBA" id="ARBA00022695"/>
    </source>
</evidence>
<dbReference type="GO" id="GO:0005525">
    <property type="term" value="F:GTP binding"/>
    <property type="evidence" value="ECO:0007669"/>
    <property type="project" value="UniProtKB-KW"/>
</dbReference>
<keyword evidence="1 7" id="KW-0808">Transferase</keyword>
<dbReference type="Gene3D" id="3.90.550.10">
    <property type="entry name" value="Spore Coat Polysaccharide Biosynthesis Protein SpsA, Chain A"/>
    <property type="match status" value="1"/>
</dbReference>
<dbReference type="SUPFAM" id="SSF159283">
    <property type="entry name" value="Guanosine diphospho-D-mannose pyrophosphorylase/mannose-6-phosphate isomerase linker domain"/>
    <property type="match status" value="1"/>
</dbReference>
<evidence type="ECO:0000256" key="4">
    <source>
        <dbReference type="ARBA" id="ARBA00023134"/>
    </source>
</evidence>
<sequence>MQGKGDIKMDLFAIIMAGGVGSRFWPRSKRMKPKQLIRIIGENTLIQDTVNRLDGIVPKENIVIVTNRLQKSRVREQLYNIPEENILDEPFGKNTAPCIGLATMQIKKRNPNAIAIVLPADHVIHNIPKFHETILRAAKFAESSNKLVTIGITPSYPETGYGYIQVDDVEKENGIYKVLTFAEKPNIATARRFLDDGGFLWNSGIFVWRLDAILNEMAEHLPDHHSGLLEIEQSIDSDSYKNTVTQVYGQMKSISIDYGILEHSKNVYVTKGEFDWSDLGSWEAVYEIMPKDDEGNVKIGDVYTENTYGSYVFSPQKFTAVIGVEHLLVINTKDALLICHRNNAQDVKHVVDYLRMNKRPELT</sequence>
<dbReference type="InterPro" id="IPR054566">
    <property type="entry name" value="ManC/GMP-like_b-helix"/>
</dbReference>
<dbReference type="InterPro" id="IPR005835">
    <property type="entry name" value="NTP_transferase_dom"/>
</dbReference>
<evidence type="ECO:0000256" key="3">
    <source>
        <dbReference type="ARBA" id="ARBA00022741"/>
    </source>
</evidence>
<dbReference type="PANTHER" id="PTHR46390">
    <property type="entry name" value="MANNOSE-1-PHOSPHATE GUANYLYLTRANSFERASE"/>
    <property type="match status" value="1"/>
</dbReference>
<organism evidence="7">
    <name type="scientific">hydrocarbon metagenome</name>
    <dbReference type="NCBI Taxonomy" id="938273"/>
    <lineage>
        <taxon>unclassified sequences</taxon>
        <taxon>metagenomes</taxon>
        <taxon>ecological metagenomes</taxon>
    </lineage>
</organism>
<dbReference type="EMBL" id="LNQE01000533">
    <property type="protein sequence ID" value="KUG26112.1"/>
    <property type="molecule type" value="Genomic_DNA"/>
</dbReference>
<evidence type="ECO:0000259" key="6">
    <source>
        <dbReference type="Pfam" id="PF22640"/>
    </source>
</evidence>
<dbReference type="GO" id="GO:0008928">
    <property type="term" value="F:mannose-1-phosphate guanylyltransferase (GDP) activity"/>
    <property type="evidence" value="ECO:0007669"/>
    <property type="project" value="UniProtKB-EC"/>
</dbReference>
<feature type="domain" description="MannoseP isomerase/GMP-like beta-helix" evidence="6">
    <location>
        <begin position="307"/>
        <end position="354"/>
    </location>
</feature>
<dbReference type="InterPro" id="IPR051161">
    <property type="entry name" value="Mannose-6P_isomerase_type2"/>
</dbReference>
<feature type="domain" description="Nucleotidyl transferase" evidence="5">
    <location>
        <begin position="13"/>
        <end position="292"/>
    </location>
</feature>
<dbReference type="CDD" id="cd02509">
    <property type="entry name" value="GDP-M1P_Guanylyltransferase"/>
    <property type="match status" value="1"/>
</dbReference>
<protein>
    <submittedName>
        <fullName evidence="7">Mannose-1-phosphate guanylyltransferase (Gdp)</fullName>
        <ecNumber evidence="7">2.7.7.22</ecNumber>
    </submittedName>
</protein>